<reference evidence="1" key="1">
    <citation type="submission" date="2020-12" db="EMBL/GenBank/DDBJ databases">
        <title>Antrihabitans popcorni sp. nov. and Antrihabitans auranticaus sp. nov., isolated from a larva cave.</title>
        <authorList>
            <person name="Lee S.D."/>
            <person name="Kim I.S."/>
        </authorList>
    </citation>
    <scope>NUCLEOTIDE SEQUENCE</scope>
    <source>
        <strain evidence="1">YC3-6</strain>
    </source>
</reference>
<protein>
    <submittedName>
        <fullName evidence="1">DUF1905 domain-containing protein</fullName>
    </submittedName>
</protein>
<dbReference type="Pfam" id="PF08922">
    <property type="entry name" value="DUF1905"/>
    <property type="match status" value="1"/>
</dbReference>
<accession>A0A934U3V8</accession>
<organism evidence="1 2">
    <name type="scientific">Antrihabitans stalagmiti</name>
    <dbReference type="NCBI Taxonomy" id="2799499"/>
    <lineage>
        <taxon>Bacteria</taxon>
        <taxon>Bacillati</taxon>
        <taxon>Actinomycetota</taxon>
        <taxon>Actinomycetes</taxon>
        <taxon>Mycobacteriales</taxon>
        <taxon>Nocardiaceae</taxon>
        <taxon>Antrihabitans</taxon>
    </lineage>
</organism>
<dbReference type="EMBL" id="JAEMNV010000004">
    <property type="protein sequence ID" value="MBJ8339886.1"/>
    <property type="molecule type" value="Genomic_DNA"/>
</dbReference>
<dbReference type="InterPro" id="IPR037079">
    <property type="entry name" value="AF2212/PG0164-like_sf"/>
</dbReference>
<evidence type="ECO:0000313" key="1">
    <source>
        <dbReference type="EMBL" id="MBJ8339886.1"/>
    </source>
</evidence>
<dbReference type="InterPro" id="IPR015018">
    <property type="entry name" value="DUF1905"/>
</dbReference>
<dbReference type="Pfam" id="PF13376">
    <property type="entry name" value="OmdA"/>
    <property type="match status" value="1"/>
</dbReference>
<dbReference type="Gene3D" id="2.40.30.100">
    <property type="entry name" value="AF2212/PG0164-like"/>
    <property type="match status" value="1"/>
</dbReference>
<keyword evidence="2" id="KW-1185">Reference proteome</keyword>
<dbReference type="SUPFAM" id="SSF141694">
    <property type="entry name" value="AF2212/PG0164-like"/>
    <property type="match status" value="1"/>
</dbReference>
<comment type="caution">
    <text evidence="1">The sequence shown here is derived from an EMBL/GenBank/DDBJ whole genome shotgun (WGS) entry which is preliminary data.</text>
</comment>
<evidence type="ECO:0000313" key="2">
    <source>
        <dbReference type="Proteomes" id="UP000655868"/>
    </source>
</evidence>
<dbReference type="RefSeq" id="WP_199704668.1">
    <property type="nucleotide sequence ID" value="NZ_JAEMNV010000004.1"/>
</dbReference>
<dbReference type="AlphaFoldDB" id="A0A934U3V8"/>
<gene>
    <name evidence="1" type="ORF">JGU71_13400</name>
</gene>
<sequence length="149" mass="15668">MEEFEAQIKSTESGGGGAYVAVPAAVVDALGGGGRIPVEATFDGIPYKGSVVDMGAGPCLGILKSIRNELSKHPGDSVLVTVERDNAERTVDVPDDLAAALAEAGVREAFDKLAFSLRREHVTAITDAKRPETRSRRVANTVHAVLNRA</sequence>
<name>A0A934U3V8_9NOCA</name>
<dbReference type="Proteomes" id="UP000655868">
    <property type="component" value="Unassembled WGS sequence"/>
</dbReference>
<proteinExistence type="predicted"/>